<accession>A0A3B7R6G2</accession>
<dbReference type="InterPro" id="IPR011042">
    <property type="entry name" value="6-blade_b-propeller_TolB-like"/>
</dbReference>
<dbReference type="AlphaFoldDB" id="A0A3B7R6G2"/>
<dbReference type="KEGG" id="hyh:D3Y59_11950"/>
<keyword evidence="5" id="KW-1185">Reference proteome</keyword>
<dbReference type="PANTHER" id="PTHR13833:SF71">
    <property type="entry name" value="NHL DOMAIN-CONTAINING PROTEIN"/>
    <property type="match status" value="1"/>
</dbReference>
<evidence type="ECO:0000259" key="3">
    <source>
        <dbReference type="Pfam" id="PF25021"/>
    </source>
</evidence>
<gene>
    <name evidence="4" type="ORF">D3Y59_11950</name>
</gene>
<protein>
    <recommendedName>
        <fullName evidence="3">Teneurin NHL domain-containing protein</fullName>
    </recommendedName>
</protein>
<feature type="domain" description="Teneurin NHL" evidence="3">
    <location>
        <begin position="134"/>
        <end position="208"/>
    </location>
</feature>
<feature type="repeat" description="NHL" evidence="2">
    <location>
        <begin position="231"/>
        <end position="260"/>
    </location>
</feature>
<name>A0A3B7R6G2_9BACT</name>
<proteinExistence type="predicted"/>
<dbReference type="Proteomes" id="UP000262802">
    <property type="component" value="Chromosome"/>
</dbReference>
<evidence type="ECO:0000313" key="4">
    <source>
        <dbReference type="EMBL" id="AYA38920.1"/>
    </source>
</evidence>
<dbReference type="Pfam" id="PF25021">
    <property type="entry name" value="TEN_NHL"/>
    <property type="match status" value="1"/>
</dbReference>
<dbReference type="OrthoDB" id="791543at2"/>
<sequence length="371" mass="37281">MTFVQRQSITSPVAGLLVFQTDVTVGVYYYDGTNWVNLTTGTPVAYVNVVSTLAGGSIGYADGTGTAARFFVPWGIAYDGSANLYVADSENNRIRKIVVATGEVTTLAGNGNAGAVNGTGTAAEFYLPRGIAYHNGNLYVAEYGAHRIRRIAAATGVVTSYAGSTNASLGSTDGLGSLARFDSPTALACDASGTLYVADLGNNRIRKITGATTGVVTTLAGSSQGMTDGTGTAAQFSGPIGVACDASGNVYVADAGNHRIRKIVAATGVVTTLAGSSQGMTDGTGTAAQFSGPIGVGCDPSGNVYVTDAGNNRVRKVVAATGAVTTLAGGTAGSADGLGTAAQFDSPRSVVCDSNGNAYVTDGNSRIRVVK</sequence>
<dbReference type="PROSITE" id="PS51125">
    <property type="entry name" value="NHL"/>
    <property type="match status" value="2"/>
</dbReference>
<organism evidence="4 5">
    <name type="scientific">Hymenobacter oligotrophus</name>
    <dbReference type="NCBI Taxonomy" id="2319843"/>
    <lineage>
        <taxon>Bacteria</taxon>
        <taxon>Pseudomonadati</taxon>
        <taxon>Bacteroidota</taxon>
        <taxon>Cytophagia</taxon>
        <taxon>Cytophagales</taxon>
        <taxon>Hymenobacteraceae</taxon>
        <taxon>Hymenobacter</taxon>
    </lineage>
</organism>
<evidence type="ECO:0000256" key="2">
    <source>
        <dbReference type="PROSITE-ProRule" id="PRU00504"/>
    </source>
</evidence>
<evidence type="ECO:0000256" key="1">
    <source>
        <dbReference type="ARBA" id="ARBA00022737"/>
    </source>
</evidence>
<keyword evidence="1" id="KW-0677">Repeat</keyword>
<dbReference type="EMBL" id="CP032317">
    <property type="protein sequence ID" value="AYA38920.1"/>
    <property type="molecule type" value="Genomic_DNA"/>
</dbReference>
<reference evidence="4 5" key="1">
    <citation type="submission" date="2018-09" db="EMBL/GenBank/DDBJ databases">
        <title>Hymenobacter medium sp. nov., isolated from R2A medium.</title>
        <authorList>
            <person name="Yingchao G."/>
        </authorList>
    </citation>
    <scope>NUCLEOTIDE SEQUENCE [LARGE SCALE GENOMIC DNA]</scope>
    <source>
        <strain evidence="5">sh-6</strain>
    </source>
</reference>
<dbReference type="Gene3D" id="2.120.10.30">
    <property type="entry name" value="TolB, C-terminal domain"/>
    <property type="match status" value="4"/>
</dbReference>
<evidence type="ECO:0000313" key="5">
    <source>
        <dbReference type="Proteomes" id="UP000262802"/>
    </source>
</evidence>
<dbReference type="InterPro" id="IPR001258">
    <property type="entry name" value="NHL_repeat"/>
</dbReference>
<dbReference type="PANTHER" id="PTHR13833">
    <property type="match status" value="1"/>
</dbReference>
<feature type="repeat" description="NHL" evidence="2">
    <location>
        <begin position="285"/>
        <end position="314"/>
    </location>
</feature>
<dbReference type="SUPFAM" id="SSF101898">
    <property type="entry name" value="NHL repeat"/>
    <property type="match status" value="1"/>
</dbReference>
<dbReference type="Pfam" id="PF01436">
    <property type="entry name" value="NHL"/>
    <property type="match status" value="3"/>
</dbReference>
<dbReference type="InterPro" id="IPR056822">
    <property type="entry name" value="TEN_NHL"/>
</dbReference>